<name>A0A428KLU0_9BACT</name>
<evidence type="ECO:0008006" key="3">
    <source>
        <dbReference type="Google" id="ProtNLM"/>
    </source>
</evidence>
<dbReference type="Proteomes" id="UP000273500">
    <property type="component" value="Unassembled WGS sequence"/>
</dbReference>
<keyword evidence="2" id="KW-1185">Reference proteome</keyword>
<sequence>MTIAEIKEYWSAQGQPTSTFSSIQLPDADLSSSTRQFLEEAGLPTDAAPFLSFATQDNPPYLVSTQYDFLPASFKRYVCIGSDGGGNPIVIDSLTQHILLLDHENDFVVQYMNSSIWQLAEALIAYCEFGKQTVALNGEDAFLDANFSDELFADLRLKLLTIDSAAFTENTFWAGELQNLLANREYYRTESGT</sequence>
<protein>
    <recommendedName>
        <fullName evidence="3">SMI1/KNR4 family protein</fullName>
    </recommendedName>
</protein>
<dbReference type="EMBL" id="RWIT01000009">
    <property type="protein sequence ID" value="RSK47334.1"/>
    <property type="molecule type" value="Genomic_DNA"/>
</dbReference>
<dbReference type="RefSeq" id="WP_125421901.1">
    <property type="nucleotide sequence ID" value="NZ_RWIT01000009.1"/>
</dbReference>
<gene>
    <name evidence="1" type="ORF">EI291_15570</name>
</gene>
<proteinExistence type="predicted"/>
<dbReference type="AlphaFoldDB" id="A0A428KLU0"/>
<organism evidence="1 2">
    <name type="scientific">Hymenobacter rigui</name>
    <dbReference type="NCBI Taxonomy" id="334424"/>
    <lineage>
        <taxon>Bacteria</taxon>
        <taxon>Pseudomonadati</taxon>
        <taxon>Bacteroidota</taxon>
        <taxon>Cytophagia</taxon>
        <taxon>Cytophagales</taxon>
        <taxon>Hymenobacteraceae</taxon>
        <taxon>Hymenobacter</taxon>
    </lineage>
</organism>
<dbReference type="OrthoDB" id="893152at2"/>
<dbReference type="InterPro" id="IPR025851">
    <property type="entry name" value="SUKH-4"/>
</dbReference>
<accession>A0A428KLU0</accession>
<dbReference type="Pfam" id="PF14435">
    <property type="entry name" value="SUKH-4"/>
    <property type="match status" value="1"/>
</dbReference>
<evidence type="ECO:0000313" key="1">
    <source>
        <dbReference type="EMBL" id="RSK47334.1"/>
    </source>
</evidence>
<comment type="caution">
    <text evidence="1">The sequence shown here is derived from an EMBL/GenBank/DDBJ whole genome shotgun (WGS) entry which is preliminary data.</text>
</comment>
<evidence type="ECO:0000313" key="2">
    <source>
        <dbReference type="Proteomes" id="UP000273500"/>
    </source>
</evidence>
<reference evidence="1 2" key="1">
    <citation type="submission" date="2018-12" db="EMBL/GenBank/DDBJ databases">
        <authorList>
            <person name="Feng G."/>
            <person name="Zhu H."/>
        </authorList>
    </citation>
    <scope>NUCLEOTIDE SEQUENCE [LARGE SCALE GENOMIC DNA]</scope>
    <source>
        <strain evidence="1 2">KCTC 12533</strain>
    </source>
</reference>